<dbReference type="GO" id="GO:0004106">
    <property type="term" value="F:chorismate mutase activity"/>
    <property type="evidence" value="ECO:0007669"/>
    <property type="project" value="UniProtKB-EC"/>
</dbReference>
<comment type="caution">
    <text evidence="3">The sequence shown here is derived from an EMBL/GenBank/DDBJ whole genome shotgun (WGS) entry which is preliminary data.</text>
</comment>
<protein>
    <recommendedName>
        <fullName evidence="1">chorismate mutase</fullName>
        <ecNumber evidence="1">5.4.99.5</ecNumber>
    </recommendedName>
</protein>
<dbReference type="SUPFAM" id="SSF48600">
    <property type="entry name" value="Chorismate mutase II"/>
    <property type="match status" value="1"/>
</dbReference>
<dbReference type="SMART" id="SM00830">
    <property type="entry name" value="CM_2"/>
    <property type="match status" value="1"/>
</dbReference>
<dbReference type="Proteomes" id="UP000678276">
    <property type="component" value="Unassembled WGS sequence"/>
</dbReference>
<dbReference type="InterPro" id="IPR002701">
    <property type="entry name" value="CM_II_prokaryot"/>
</dbReference>
<organism evidence="3 4">
    <name type="scientific">Jiella mangrovi</name>
    <dbReference type="NCBI Taxonomy" id="2821407"/>
    <lineage>
        <taxon>Bacteria</taxon>
        <taxon>Pseudomonadati</taxon>
        <taxon>Pseudomonadota</taxon>
        <taxon>Alphaproteobacteria</taxon>
        <taxon>Hyphomicrobiales</taxon>
        <taxon>Aurantimonadaceae</taxon>
        <taxon>Jiella</taxon>
    </lineage>
</organism>
<evidence type="ECO:0000256" key="1">
    <source>
        <dbReference type="ARBA" id="ARBA00012404"/>
    </source>
</evidence>
<dbReference type="EC" id="5.4.99.5" evidence="1"/>
<keyword evidence="4" id="KW-1185">Reference proteome</keyword>
<dbReference type="PROSITE" id="PS51168">
    <property type="entry name" value="CHORISMATE_MUT_2"/>
    <property type="match status" value="1"/>
</dbReference>
<gene>
    <name evidence="3" type="primary">pheA</name>
    <name evidence="3" type="ORF">J6595_06450</name>
</gene>
<dbReference type="Pfam" id="PF01817">
    <property type="entry name" value="CM_2"/>
    <property type="match status" value="1"/>
</dbReference>
<feature type="domain" description="Chorismate mutase" evidence="2">
    <location>
        <begin position="6"/>
        <end position="97"/>
    </location>
</feature>
<dbReference type="EMBL" id="JAGJCF010000003">
    <property type="protein sequence ID" value="MBP0615216.1"/>
    <property type="molecule type" value="Genomic_DNA"/>
</dbReference>
<sequence>MEEPQKADPSRLGELRAKIDAIDESVHRLLMQRAVVIDELIAVKGTAKSGAAFRPGREADMMRRLAERHSGHLPLTAIEHLWREIISTFTALQAPFDVFACGEPVSAIDTARFYFGFTVPLTLLDSPAAVLSAVQEGGDDRLGVVGLTGDDGAWWDELTSAHVVARLPFFDMAGRPAASPSLVIAPPLADPVPPEIGCYAVQGLGETDDLGEGIAILALARSRSGTSALVASRLSGEDLAIRLGSHLDIRPVGGYAAPLAFPAP</sequence>
<evidence type="ECO:0000259" key="2">
    <source>
        <dbReference type="PROSITE" id="PS51168"/>
    </source>
</evidence>
<dbReference type="RefSeq" id="WP_209593629.1">
    <property type="nucleotide sequence ID" value="NZ_JAGJCF010000003.1"/>
</dbReference>
<dbReference type="InterPro" id="IPR036263">
    <property type="entry name" value="Chorismate_II_sf"/>
</dbReference>
<name>A0ABS4BGA3_9HYPH</name>
<dbReference type="InterPro" id="IPR036979">
    <property type="entry name" value="CM_dom_sf"/>
</dbReference>
<dbReference type="InterPro" id="IPR010957">
    <property type="entry name" value="G/b/e-P-prot_chorismate_mutase"/>
</dbReference>
<accession>A0ABS4BGA3</accession>
<dbReference type="NCBIfam" id="TIGR01807">
    <property type="entry name" value="CM_P2"/>
    <property type="match status" value="1"/>
</dbReference>
<keyword evidence="3" id="KW-0413">Isomerase</keyword>
<reference evidence="3 4" key="1">
    <citation type="submission" date="2021-04" db="EMBL/GenBank/DDBJ databases">
        <title>Whole genome sequence of Jiella sp. KSK16Y-1.</title>
        <authorList>
            <person name="Tuo L."/>
        </authorList>
    </citation>
    <scope>NUCLEOTIDE SEQUENCE [LARGE SCALE GENOMIC DNA]</scope>
    <source>
        <strain evidence="3 4">KSK16Y-1</strain>
    </source>
</reference>
<evidence type="ECO:0000313" key="3">
    <source>
        <dbReference type="EMBL" id="MBP0615216.1"/>
    </source>
</evidence>
<dbReference type="Gene3D" id="1.20.59.10">
    <property type="entry name" value="Chorismate mutase"/>
    <property type="match status" value="1"/>
</dbReference>
<evidence type="ECO:0000313" key="4">
    <source>
        <dbReference type="Proteomes" id="UP000678276"/>
    </source>
</evidence>
<proteinExistence type="predicted"/>